<keyword evidence="3" id="KW-1185">Reference proteome</keyword>
<name>A0ABQ5LWL1_9RHOB</name>
<dbReference type="RefSeq" id="WP_281842804.1">
    <property type="nucleotide sequence ID" value="NZ_BROH01000008.1"/>
</dbReference>
<comment type="caution">
    <text evidence="2">The sequence shown here is derived from an EMBL/GenBank/DDBJ whole genome shotgun (WGS) entry which is preliminary data.</text>
</comment>
<dbReference type="EMBL" id="BROH01000008">
    <property type="protein sequence ID" value="GKY88761.1"/>
    <property type="molecule type" value="Genomic_DNA"/>
</dbReference>
<evidence type="ECO:0000313" key="3">
    <source>
        <dbReference type="Proteomes" id="UP001144205"/>
    </source>
</evidence>
<evidence type="ECO:0000313" key="2">
    <source>
        <dbReference type="EMBL" id="GKY88761.1"/>
    </source>
</evidence>
<evidence type="ECO:0008006" key="4">
    <source>
        <dbReference type="Google" id="ProtNLM"/>
    </source>
</evidence>
<sequence>MRRIFVLLTLLLGLAACGSAESVWAPDEAVERARFSTSGPPTLTLFTVINERSGNGGHAALMVSAPSERVLFDPAGSFHHPRLPERNDVVFGMTDPAVDFYIDYHSRTTWRVVRQDLVVPAAVAEQALRAVQEYGAVPKAFCANSISTVLRGLPGFEGFKVSMFPENVQAEFAQYQGVVRREYHDMDPDNNGEILARGI</sequence>
<dbReference type="PROSITE" id="PS51257">
    <property type="entry name" value="PROKAR_LIPOPROTEIN"/>
    <property type="match status" value="1"/>
</dbReference>
<feature type="chain" id="PRO_5045080065" description="Lipoprotein" evidence="1">
    <location>
        <begin position="26"/>
        <end position="199"/>
    </location>
</feature>
<evidence type="ECO:0000256" key="1">
    <source>
        <dbReference type="SAM" id="SignalP"/>
    </source>
</evidence>
<gene>
    <name evidence="2" type="ORF">STA1M1_26300</name>
</gene>
<accession>A0ABQ5LWL1</accession>
<feature type="signal peptide" evidence="1">
    <location>
        <begin position="1"/>
        <end position="25"/>
    </location>
</feature>
<protein>
    <recommendedName>
        <fullName evidence="4">Lipoprotein</fullName>
    </recommendedName>
</protein>
<proteinExistence type="predicted"/>
<keyword evidence="1" id="KW-0732">Signal</keyword>
<dbReference type="Proteomes" id="UP001144205">
    <property type="component" value="Unassembled WGS sequence"/>
</dbReference>
<reference evidence="2" key="1">
    <citation type="journal article" date="2023" name="Int. J. Syst. Evol. Microbiol.">
        <title>Sinisalibacter aestuarii sp. nov., isolated from estuarine sediment of the Arakawa River.</title>
        <authorList>
            <person name="Arafat S.T."/>
            <person name="Hirano S."/>
            <person name="Sato A."/>
            <person name="Takeuchi K."/>
            <person name="Yasuda T."/>
            <person name="Terahara T."/>
            <person name="Hamada M."/>
            <person name="Kobayashi T."/>
        </authorList>
    </citation>
    <scope>NUCLEOTIDE SEQUENCE</scope>
    <source>
        <strain evidence="2">B-399</strain>
    </source>
</reference>
<organism evidence="2 3">
    <name type="scientific">Sinisalibacter aestuarii</name>
    <dbReference type="NCBI Taxonomy" id="2949426"/>
    <lineage>
        <taxon>Bacteria</taxon>
        <taxon>Pseudomonadati</taxon>
        <taxon>Pseudomonadota</taxon>
        <taxon>Alphaproteobacteria</taxon>
        <taxon>Rhodobacterales</taxon>
        <taxon>Roseobacteraceae</taxon>
        <taxon>Sinisalibacter</taxon>
    </lineage>
</organism>